<evidence type="ECO:0008006" key="3">
    <source>
        <dbReference type="Google" id="ProtNLM"/>
    </source>
</evidence>
<evidence type="ECO:0000313" key="2">
    <source>
        <dbReference type="Proteomes" id="UP001596161"/>
    </source>
</evidence>
<name>A0ABW0E8V9_9BACT</name>
<dbReference type="PROSITE" id="PS51257">
    <property type="entry name" value="PROKAR_LIPOPROTEIN"/>
    <property type="match status" value="1"/>
</dbReference>
<evidence type="ECO:0000313" key="1">
    <source>
        <dbReference type="EMBL" id="MFC5270822.1"/>
    </source>
</evidence>
<dbReference type="EMBL" id="JBHSKT010000004">
    <property type="protein sequence ID" value="MFC5270822.1"/>
    <property type="molecule type" value="Genomic_DNA"/>
</dbReference>
<dbReference type="RefSeq" id="WP_378017187.1">
    <property type="nucleotide sequence ID" value="NZ_JBHSKT010000004.1"/>
</dbReference>
<keyword evidence="2" id="KW-1185">Reference proteome</keyword>
<comment type="caution">
    <text evidence="1">The sequence shown here is derived from an EMBL/GenBank/DDBJ whole genome shotgun (WGS) entry which is preliminary data.</text>
</comment>
<organism evidence="1 2">
    <name type="scientific">Adhaeribacter terreus</name>
    <dbReference type="NCBI Taxonomy" id="529703"/>
    <lineage>
        <taxon>Bacteria</taxon>
        <taxon>Pseudomonadati</taxon>
        <taxon>Bacteroidota</taxon>
        <taxon>Cytophagia</taxon>
        <taxon>Cytophagales</taxon>
        <taxon>Hymenobacteraceae</taxon>
        <taxon>Adhaeribacter</taxon>
    </lineage>
</organism>
<gene>
    <name evidence="1" type="ORF">ACFPIB_09390</name>
</gene>
<accession>A0ABW0E8V9</accession>
<protein>
    <recommendedName>
        <fullName evidence="3">Lipoprotein</fullName>
    </recommendedName>
</protein>
<dbReference type="Proteomes" id="UP001596161">
    <property type="component" value="Unassembled WGS sequence"/>
</dbReference>
<proteinExistence type="predicted"/>
<reference evidence="2" key="1">
    <citation type="journal article" date="2019" name="Int. J. Syst. Evol. Microbiol.">
        <title>The Global Catalogue of Microorganisms (GCM) 10K type strain sequencing project: providing services to taxonomists for standard genome sequencing and annotation.</title>
        <authorList>
            <consortium name="The Broad Institute Genomics Platform"/>
            <consortium name="The Broad Institute Genome Sequencing Center for Infectious Disease"/>
            <person name="Wu L."/>
            <person name="Ma J."/>
        </authorList>
    </citation>
    <scope>NUCLEOTIDE SEQUENCE [LARGE SCALE GENOMIC DNA]</scope>
    <source>
        <strain evidence="2">KACC 12602</strain>
    </source>
</reference>
<sequence>MKRLNLAAIVTIAAALTGCCDCFGDEPLLKVNFQNFSNAELKTIYLVSESRSDTCFSCVDTVSNALYIFPNSNTKHQILSDSIPLNKTIQINKIKSETSGFGACKCSTVKEINYDYDGQSYTNGPVVISK</sequence>